<keyword evidence="3" id="KW-0862">Zinc</keyword>
<dbReference type="AlphaFoldDB" id="A0A433TJ97"/>
<keyword evidence="1" id="KW-0479">Metal-binding</keyword>
<proteinExistence type="predicted"/>
<feature type="compositionally biased region" description="Basic and acidic residues" evidence="7">
    <location>
        <begin position="275"/>
        <end position="284"/>
    </location>
</feature>
<evidence type="ECO:0000313" key="10">
    <source>
        <dbReference type="Proteomes" id="UP000271974"/>
    </source>
</evidence>
<protein>
    <recommendedName>
        <fullName evidence="8">THAP-type domain-containing protein</fullName>
    </recommendedName>
</protein>
<dbReference type="PANTHER" id="PTHR46600">
    <property type="entry name" value="THAP DOMAIN-CONTAINING"/>
    <property type="match status" value="1"/>
</dbReference>
<name>A0A433TJ97_ELYCH</name>
<dbReference type="GO" id="GO:0006357">
    <property type="term" value="P:regulation of transcription by RNA polymerase II"/>
    <property type="evidence" value="ECO:0007669"/>
    <property type="project" value="TreeGrafter"/>
</dbReference>
<feature type="coiled-coil region" evidence="6">
    <location>
        <begin position="220"/>
        <end position="247"/>
    </location>
</feature>
<dbReference type="SMART" id="SM00980">
    <property type="entry name" value="THAP"/>
    <property type="match status" value="1"/>
</dbReference>
<dbReference type="GO" id="GO:0000978">
    <property type="term" value="F:RNA polymerase II cis-regulatory region sequence-specific DNA binding"/>
    <property type="evidence" value="ECO:0007669"/>
    <property type="project" value="TreeGrafter"/>
</dbReference>
<dbReference type="OrthoDB" id="5988927at2759"/>
<evidence type="ECO:0000256" key="5">
    <source>
        <dbReference type="PROSITE-ProRule" id="PRU00309"/>
    </source>
</evidence>
<keyword evidence="6" id="KW-0175">Coiled coil</keyword>
<sequence length="284" mass="32185">METECVDGERICRWRKNMWINIGGSVKTTHASDRQGGGHARHRCSALGCTSAPPSTDAFGRPIDDSDISFHKIPYDLPTFKKWVKAIGRTDIEPSPKWNLCSRHFTPDCFELFEKRLKPSSIPTLFWPPPPELLHCVDPKAPYLQPRIVLRRVDEPECEPRSGPGPDDSAKPNFGLGTEEEPMDVADVLPETVTVDLDMDATRHDHGYIKLETVDPEEEVARLRMLLEQLKEKVMSSSQRVKSLKISGAPSRMSYRDTAWDARTPDRVSLPSHYTRTDSHRLSQ</sequence>
<feature type="region of interest" description="Disordered" evidence="7">
    <location>
        <begin position="156"/>
        <end position="179"/>
    </location>
</feature>
<organism evidence="9 10">
    <name type="scientific">Elysia chlorotica</name>
    <name type="common">Eastern emerald elysia</name>
    <name type="synonym">Sea slug</name>
    <dbReference type="NCBI Taxonomy" id="188477"/>
    <lineage>
        <taxon>Eukaryota</taxon>
        <taxon>Metazoa</taxon>
        <taxon>Spiralia</taxon>
        <taxon>Lophotrochozoa</taxon>
        <taxon>Mollusca</taxon>
        <taxon>Gastropoda</taxon>
        <taxon>Heterobranchia</taxon>
        <taxon>Euthyneura</taxon>
        <taxon>Panpulmonata</taxon>
        <taxon>Sacoglossa</taxon>
        <taxon>Placobranchoidea</taxon>
        <taxon>Plakobranchidae</taxon>
        <taxon>Elysia</taxon>
    </lineage>
</organism>
<dbReference type="SMART" id="SM00692">
    <property type="entry name" value="DM3"/>
    <property type="match status" value="1"/>
</dbReference>
<dbReference type="InterPro" id="IPR026516">
    <property type="entry name" value="THAP1/10"/>
</dbReference>
<dbReference type="GO" id="GO:0003700">
    <property type="term" value="F:DNA-binding transcription factor activity"/>
    <property type="evidence" value="ECO:0007669"/>
    <property type="project" value="TreeGrafter"/>
</dbReference>
<dbReference type="SUPFAM" id="SSF57716">
    <property type="entry name" value="Glucocorticoid receptor-like (DNA-binding domain)"/>
    <property type="match status" value="1"/>
</dbReference>
<reference evidence="9 10" key="1">
    <citation type="submission" date="2019-01" db="EMBL/GenBank/DDBJ databases">
        <title>A draft genome assembly of the solar-powered sea slug Elysia chlorotica.</title>
        <authorList>
            <person name="Cai H."/>
            <person name="Li Q."/>
            <person name="Fang X."/>
            <person name="Li J."/>
            <person name="Curtis N.E."/>
            <person name="Altenburger A."/>
            <person name="Shibata T."/>
            <person name="Feng M."/>
            <person name="Maeda T."/>
            <person name="Schwartz J.A."/>
            <person name="Shigenobu S."/>
            <person name="Lundholm N."/>
            <person name="Nishiyama T."/>
            <person name="Yang H."/>
            <person name="Hasebe M."/>
            <person name="Li S."/>
            <person name="Pierce S.K."/>
            <person name="Wang J."/>
        </authorList>
    </citation>
    <scope>NUCLEOTIDE SEQUENCE [LARGE SCALE GENOMIC DNA]</scope>
    <source>
        <strain evidence="9">EC2010</strain>
        <tissue evidence="9">Whole organism of an adult</tissue>
    </source>
</reference>
<evidence type="ECO:0000256" key="7">
    <source>
        <dbReference type="SAM" id="MobiDB-lite"/>
    </source>
</evidence>
<dbReference type="Pfam" id="PF05485">
    <property type="entry name" value="THAP"/>
    <property type="match status" value="1"/>
</dbReference>
<comment type="caution">
    <text evidence="9">The sequence shown here is derived from an EMBL/GenBank/DDBJ whole genome shotgun (WGS) entry which is preliminary data.</text>
</comment>
<keyword evidence="2 5" id="KW-0863">Zinc-finger</keyword>
<dbReference type="InterPro" id="IPR006612">
    <property type="entry name" value="THAP_Znf"/>
</dbReference>
<evidence type="ECO:0000256" key="4">
    <source>
        <dbReference type="ARBA" id="ARBA00023125"/>
    </source>
</evidence>
<dbReference type="EMBL" id="RQTK01000325">
    <property type="protein sequence ID" value="RUS81649.1"/>
    <property type="molecule type" value="Genomic_DNA"/>
</dbReference>
<evidence type="ECO:0000259" key="8">
    <source>
        <dbReference type="PROSITE" id="PS50950"/>
    </source>
</evidence>
<gene>
    <name evidence="9" type="ORF">EGW08_010566</name>
</gene>
<evidence type="ECO:0000256" key="1">
    <source>
        <dbReference type="ARBA" id="ARBA00022723"/>
    </source>
</evidence>
<keyword evidence="4 5" id="KW-0238">DNA-binding</keyword>
<dbReference type="PANTHER" id="PTHR46600:SF7">
    <property type="entry name" value="SI:DKEY-228B2.6-RELATED"/>
    <property type="match status" value="1"/>
</dbReference>
<accession>A0A433TJ97</accession>
<evidence type="ECO:0000256" key="6">
    <source>
        <dbReference type="SAM" id="Coils"/>
    </source>
</evidence>
<dbReference type="STRING" id="188477.A0A433TJ97"/>
<dbReference type="PROSITE" id="PS50950">
    <property type="entry name" value="ZF_THAP"/>
    <property type="match status" value="1"/>
</dbReference>
<keyword evidence="10" id="KW-1185">Reference proteome</keyword>
<feature type="compositionally biased region" description="Basic and acidic residues" evidence="7">
    <location>
        <begin position="256"/>
        <end position="266"/>
    </location>
</feature>
<dbReference type="Proteomes" id="UP000271974">
    <property type="component" value="Unassembled WGS sequence"/>
</dbReference>
<dbReference type="GO" id="GO:0008270">
    <property type="term" value="F:zinc ion binding"/>
    <property type="evidence" value="ECO:0007669"/>
    <property type="project" value="UniProtKB-KW"/>
</dbReference>
<feature type="region of interest" description="Disordered" evidence="7">
    <location>
        <begin position="256"/>
        <end position="284"/>
    </location>
</feature>
<evidence type="ECO:0000256" key="3">
    <source>
        <dbReference type="ARBA" id="ARBA00022833"/>
    </source>
</evidence>
<evidence type="ECO:0000313" key="9">
    <source>
        <dbReference type="EMBL" id="RUS81649.1"/>
    </source>
</evidence>
<evidence type="ECO:0000256" key="2">
    <source>
        <dbReference type="ARBA" id="ARBA00022771"/>
    </source>
</evidence>
<dbReference type="GO" id="GO:0005634">
    <property type="term" value="C:nucleus"/>
    <property type="evidence" value="ECO:0007669"/>
    <property type="project" value="TreeGrafter"/>
</dbReference>
<feature type="domain" description="THAP-type" evidence="8">
    <location>
        <begin position="39"/>
        <end position="126"/>
    </location>
</feature>